<reference evidence="11" key="1">
    <citation type="journal article" date="2009" name="BMC Evol. Biol.">
        <title>The hydrogenosomes of Psalteriomonas lanterna.</title>
        <authorList>
            <person name="de Graaf R.M."/>
            <person name="Duarte I."/>
            <person name="van Alen T.A."/>
            <person name="Kuiper J.W."/>
            <person name="Schotanus K."/>
            <person name="Rosenberg J."/>
            <person name="Huynen M.A."/>
            <person name="Hackstein J.H."/>
        </authorList>
    </citation>
    <scope>NUCLEOTIDE SEQUENCE</scope>
</reference>
<comment type="similarity">
    <text evidence="2 9">Belongs to the mitochondrial carrier (TC 2.A.29) family.</text>
</comment>
<evidence type="ECO:0000256" key="5">
    <source>
        <dbReference type="ARBA" id="ARBA00022737"/>
    </source>
</evidence>
<dbReference type="PRINTS" id="PR00926">
    <property type="entry name" value="MITOCARRIER"/>
</dbReference>
<geneLocation type="hydrogenosome" evidence="11"/>
<keyword evidence="4 8" id="KW-0812">Transmembrane</keyword>
<feature type="repeat" description="Solcar" evidence="8">
    <location>
        <begin position="225"/>
        <end position="298"/>
    </location>
</feature>
<dbReference type="EMBL" id="GQ924928">
    <property type="protein sequence ID" value="ACZ97597.1"/>
    <property type="molecule type" value="mRNA"/>
</dbReference>
<keyword evidence="3 9" id="KW-0813">Transport</keyword>
<dbReference type="PANTHER" id="PTHR24089">
    <property type="entry name" value="SOLUTE CARRIER FAMILY 25"/>
    <property type="match status" value="1"/>
</dbReference>
<dbReference type="Gene3D" id="1.50.40.10">
    <property type="entry name" value="Mitochondrial carrier domain"/>
    <property type="match status" value="1"/>
</dbReference>
<dbReference type="GO" id="GO:1990544">
    <property type="term" value="P:mitochondrial ATP transmembrane transport"/>
    <property type="evidence" value="ECO:0007669"/>
    <property type="project" value="InterPro"/>
</dbReference>
<dbReference type="InterPro" id="IPR002113">
    <property type="entry name" value="ADT_euk_type"/>
</dbReference>
<evidence type="ECO:0000256" key="4">
    <source>
        <dbReference type="ARBA" id="ARBA00022692"/>
    </source>
</evidence>
<keyword evidence="5" id="KW-0677">Repeat</keyword>
<evidence type="ECO:0000256" key="7">
    <source>
        <dbReference type="ARBA" id="ARBA00023136"/>
    </source>
</evidence>
<feature type="non-terminal residue" evidence="11">
    <location>
        <position position="1"/>
    </location>
</feature>
<evidence type="ECO:0000313" key="11">
    <source>
        <dbReference type="EMBL" id="ACZ97597.1"/>
    </source>
</evidence>
<evidence type="ECO:0000256" key="2">
    <source>
        <dbReference type="ARBA" id="ARBA00006375"/>
    </source>
</evidence>
<dbReference type="InterPro" id="IPR018108">
    <property type="entry name" value="MCP_transmembrane"/>
</dbReference>
<feature type="transmembrane region" description="Helical" evidence="10">
    <location>
        <begin position="227"/>
        <end position="248"/>
    </location>
</feature>
<feature type="repeat" description="Solcar" evidence="8">
    <location>
        <begin position="22"/>
        <end position="114"/>
    </location>
</feature>
<dbReference type="InterPro" id="IPR023395">
    <property type="entry name" value="MCP_dom_sf"/>
</dbReference>
<dbReference type="GO" id="GO:0005743">
    <property type="term" value="C:mitochondrial inner membrane"/>
    <property type="evidence" value="ECO:0007669"/>
    <property type="project" value="InterPro"/>
</dbReference>
<sequence>KKEHQEIPKSISKLAKFKSNLREFSVQLLSGGTAGVVSKTMTAPLERIKVILQVQAMNSEIPEKDRYKGILDAAVRIPRDSGFFSFWRGNGANVARIIPNAAIKFTMYDVYKKLLLPKGENGYSGADKIIRKLASGGLSGATTLTLTYPMDFARTRLTADTAKEKKYSGLFDCIMKTAKQEGPLTLYKGVGISLMGIIPYLALSFASNDTLSQMFLKKKDSNPKLEIFKQLGVGCAAGIFSQSATYPFDTIRRRMQMDGMGGKKKQYNGTMDCIMKMYQKEGMKSFYKGILANAVRSI</sequence>
<dbReference type="AlphaFoldDB" id="D2JN16"/>
<dbReference type="InterPro" id="IPR002067">
    <property type="entry name" value="MCP"/>
</dbReference>
<keyword evidence="7 8" id="KW-0472">Membrane</keyword>
<evidence type="ECO:0000256" key="8">
    <source>
        <dbReference type="PROSITE-ProRule" id="PRU00282"/>
    </source>
</evidence>
<feature type="repeat" description="Solcar" evidence="8">
    <location>
        <begin position="127"/>
        <end position="214"/>
    </location>
</feature>
<organism evidence="11">
    <name type="scientific">Psalteriomonas lanterna</name>
    <name type="common">Amoeboflagellate</name>
    <dbReference type="NCBI Taxonomy" id="31290"/>
    <lineage>
        <taxon>Eukaryota</taxon>
        <taxon>Discoba</taxon>
        <taxon>Heterolobosea</taxon>
        <taxon>Tetramitia</taxon>
        <taxon>Eutetramitia</taxon>
        <taxon>Psalteriomonadidae</taxon>
        <taxon>Psalteriomonas</taxon>
    </lineage>
</organism>
<evidence type="ECO:0000256" key="1">
    <source>
        <dbReference type="ARBA" id="ARBA00004141"/>
    </source>
</evidence>
<dbReference type="PRINTS" id="PR00927">
    <property type="entry name" value="ADPTRNSLCASE"/>
</dbReference>
<feature type="non-terminal residue" evidence="11">
    <location>
        <position position="298"/>
    </location>
</feature>
<dbReference type="GO" id="GO:0140021">
    <property type="term" value="P:mitochondrial ADP transmembrane transport"/>
    <property type="evidence" value="ECO:0007669"/>
    <property type="project" value="InterPro"/>
</dbReference>
<dbReference type="Pfam" id="PF00153">
    <property type="entry name" value="Mito_carr"/>
    <property type="match status" value="3"/>
</dbReference>
<keyword evidence="6 10" id="KW-1133">Transmembrane helix</keyword>
<dbReference type="PROSITE" id="PS50920">
    <property type="entry name" value="SOLCAR"/>
    <property type="match status" value="3"/>
</dbReference>
<comment type="subcellular location">
    <subcellularLocation>
        <location evidence="1">Membrane</location>
        <topology evidence="1">Multi-pass membrane protein</topology>
    </subcellularLocation>
</comment>
<evidence type="ECO:0000256" key="9">
    <source>
        <dbReference type="RuleBase" id="RU000488"/>
    </source>
</evidence>
<dbReference type="SUPFAM" id="SSF103506">
    <property type="entry name" value="Mitochondrial carrier"/>
    <property type="match status" value="1"/>
</dbReference>
<name>D2JN16_PSALA</name>
<accession>D2JN16</accession>
<feature type="transmembrane region" description="Helical" evidence="10">
    <location>
        <begin position="185"/>
        <end position="207"/>
    </location>
</feature>
<evidence type="ECO:0000256" key="3">
    <source>
        <dbReference type="ARBA" id="ARBA00022448"/>
    </source>
</evidence>
<evidence type="ECO:0000256" key="6">
    <source>
        <dbReference type="ARBA" id="ARBA00022989"/>
    </source>
</evidence>
<protein>
    <submittedName>
        <fullName evidence="11">ADP-ATP carrier protein</fullName>
    </submittedName>
</protein>
<proteinExistence type="evidence at transcript level"/>
<keyword evidence="11" id="KW-0377">Hydrogenosome</keyword>
<dbReference type="GO" id="GO:0005471">
    <property type="term" value="F:ATP:ADP antiporter activity"/>
    <property type="evidence" value="ECO:0007669"/>
    <property type="project" value="InterPro"/>
</dbReference>
<evidence type="ECO:0000256" key="10">
    <source>
        <dbReference type="SAM" id="Phobius"/>
    </source>
</evidence>